<keyword evidence="1" id="KW-0472">Membrane</keyword>
<evidence type="ECO:0000313" key="3">
    <source>
        <dbReference type="Proteomes" id="UP000287247"/>
    </source>
</evidence>
<keyword evidence="1" id="KW-0812">Transmembrane</keyword>
<protein>
    <submittedName>
        <fullName evidence="2">Dynamin family protein</fullName>
    </submittedName>
</protein>
<accession>A0A401IG54</accession>
<reference evidence="3" key="1">
    <citation type="submission" date="2017-05" db="EMBL/GenBank/DDBJ databases">
        <title>Physiological properties and genetic analysis related to exopolysaccharide production of fresh-water unicellular cyanobacterium Aphanothece sacrum, Suizenji Nori, that has been cultured as a food source in Japan.</title>
        <authorList>
            <person name="Kanesaki Y."/>
            <person name="Yoshikawa S."/>
            <person name="Ohki K."/>
        </authorList>
    </citation>
    <scope>NUCLEOTIDE SEQUENCE [LARGE SCALE GENOMIC DNA]</scope>
    <source>
        <strain evidence="3">FPU1</strain>
    </source>
</reference>
<gene>
    <name evidence="2" type="ORF">AsFPU1_1659</name>
</gene>
<dbReference type="Proteomes" id="UP000287247">
    <property type="component" value="Unassembled WGS sequence"/>
</dbReference>
<keyword evidence="1" id="KW-1133">Transmembrane helix</keyword>
<evidence type="ECO:0000313" key="2">
    <source>
        <dbReference type="EMBL" id="GBF80258.1"/>
    </source>
</evidence>
<proteinExistence type="predicted"/>
<feature type="transmembrane region" description="Helical" evidence="1">
    <location>
        <begin position="72"/>
        <end position="105"/>
    </location>
</feature>
<dbReference type="RefSeq" id="WP_124971703.1">
    <property type="nucleotide sequence ID" value="NZ_BDQK01000006.1"/>
</dbReference>
<name>A0A401IG54_APHSA</name>
<comment type="caution">
    <text evidence="2">The sequence shown here is derived from an EMBL/GenBank/DDBJ whole genome shotgun (WGS) entry which is preliminary data.</text>
</comment>
<keyword evidence="3" id="KW-1185">Reference proteome</keyword>
<dbReference type="AlphaFoldDB" id="A0A401IG54"/>
<feature type="transmembrane region" description="Helical" evidence="1">
    <location>
        <begin position="44"/>
        <end position="66"/>
    </location>
</feature>
<organism evidence="2 3">
    <name type="scientific">Aphanothece sacrum FPU1</name>
    <dbReference type="NCBI Taxonomy" id="1920663"/>
    <lineage>
        <taxon>Bacteria</taxon>
        <taxon>Bacillati</taxon>
        <taxon>Cyanobacteriota</taxon>
        <taxon>Cyanophyceae</taxon>
        <taxon>Oscillatoriophycideae</taxon>
        <taxon>Chroococcales</taxon>
        <taxon>Aphanothecaceae</taxon>
        <taxon>Aphanothece</taxon>
    </lineage>
</organism>
<evidence type="ECO:0000256" key="1">
    <source>
        <dbReference type="SAM" id="Phobius"/>
    </source>
</evidence>
<dbReference type="EMBL" id="BDQK01000006">
    <property type="protein sequence ID" value="GBF80258.1"/>
    <property type="molecule type" value="Genomic_DNA"/>
</dbReference>
<sequence length="154" mass="16529">MDDVTKPSKDMGLVPEELYKKAKELGISLDEFTEKLASLGLPGVILVIAVYTSGSMGSAAVIAALTTLGGPFGIVGGLGVLGLMTVVGDVITTYGIETFLSAIYIERHKKENLSQLEKEIEDLPLTDALKLKLKKVIKKEEPNDSPKVIEIIED</sequence>